<feature type="non-terminal residue" evidence="4">
    <location>
        <position position="1"/>
    </location>
</feature>
<name>A0A4Y7PUL1_9AGAM</name>
<evidence type="ECO:0000313" key="5">
    <source>
        <dbReference type="Proteomes" id="UP000294933"/>
    </source>
</evidence>
<protein>
    <submittedName>
        <fullName evidence="4">Ras GEF</fullName>
    </submittedName>
</protein>
<dbReference type="PANTHER" id="PTHR23113:SF99">
    <property type="entry name" value="RASGEF DOMAIN-CONTAINING PROTEIN"/>
    <property type="match status" value="1"/>
</dbReference>
<organism evidence="4 5">
    <name type="scientific">Rickenella mellea</name>
    <dbReference type="NCBI Taxonomy" id="50990"/>
    <lineage>
        <taxon>Eukaryota</taxon>
        <taxon>Fungi</taxon>
        <taxon>Dikarya</taxon>
        <taxon>Basidiomycota</taxon>
        <taxon>Agaricomycotina</taxon>
        <taxon>Agaricomycetes</taxon>
        <taxon>Hymenochaetales</taxon>
        <taxon>Rickenellaceae</taxon>
        <taxon>Rickenella</taxon>
    </lineage>
</organism>
<accession>A0A4Y7PUL1</accession>
<gene>
    <name evidence="4" type="ORF">BD410DRAFT_842736</name>
</gene>
<dbReference type="GO" id="GO:0007265">
    <property type="term" value="P:Ras protein signal transduction"/>
    <property type="evidence" value="ECO:0007669"/>
    <property type="project" value="TreeGrafter"/>
</dbReference>
<proteinExistence type="predicted"/>
<dbReference type="GO" id="GO:0005886">
    <property type="term" value="C:plasma membrane"/>
    <property type="evidence" value="ECO:0007669"/>
    <property type="project" value="TreeGrafter"/>
</dbReference>
<feature type="domain" description="Ras-GEF" evidence="3">
    <location>
        <begin position="59"/>
        <end position="289"/>
    </location>
</feature>
<dbReference type="Gene3D" id="1.10.840.10">
    <property type="entry name" value="Ras guanine-nucleotide exchange factors catalytic domain"/>
    <property type="match status" value="1"/>
</dbReference>
<dbReference type="VEuPathDB" id="FungiDB:BD410DRAFT_842736"/>
<keyword evidence="5" id="KW-1185">Reference proteome</keyword>
<dbReference type="OrthoDB" id="4062651at2759"/>
<evidence type="ECO:0000256" key="1">
    <source>
        <dbReference type="ARBA" id="ARBA00022658"/>
    </source>
</evidence>
<dbReference type="Proteomes" id="UP000294933">
    <property type="component" value="Unassembled WGS sequence"/>
</dbReference>
<dbReference type="InterPro" id="IPR036964">
    <property type="entry name" value="RASGEF_cat_dom_sf"/>
</dbReference>
<dbReference type="Pfam" id="PF00617">
    <property type="entry name" value="RasGEF"/>
    <property type="match status" value="1"/>
</dbReference>
<dbReference type="SUPFAM" id="SSF48366">
    <property type="entry name" value="Ras GEF"/>
    <property type="match status" value="1"/>
</dbReference>
<dbReference type="InterPro" id="IPR001895">
    <property type="entry name" value="RASGEF_cat_dom"/>
</dbReference>
<evidence type="ECO:0000259" key="3">
    <source>
        <dbReference type="PROSITE" id="PS50009"/>
    </source>
</evidence>
<evidence type="ECO:0000256" key="2">
    <source>
        <dbReference type="PROSITE-ProRule" id="PRU00168"/>
    </source>
</evidence>
<dbReference type="SMART" id="SM00147">
    <property type="entry name" value="RasGEF"/>
    <property type="match status" value="1"/>
</dbReference>
<dbReference type="STRING" id="50990.A0A4Y7PUL1"/>
<dbReference type="GO" id="GO:0005085">
    <property type="term" value="F:guanyl-nucleotide exchange factor activity"/>
    <property type="evidence" value="ECO:0007669"/>
    <property type="project" value="UniProtKB-KW"/>
</dbReference>
<dbReference type="InterPro" id="IPR008937">
    <property type="entry name" value="Ras-like_GEF"/>
</dbReference>
<dbReference type="AlphaFoldDB" id="A0A4Y7PUL1"/>
<reference evidence="4 5" key="1">
    <citation type="submission" date="2018-06" db="EMBL/GenBank/DDBJ databases">
        <title>A transcriptomic atlas of mushroom development highlights an independent origin of complex multicellularity.</title>
        <authorList>
            <consortium name="DOE Joint Genome Institute"/>
            <person name="Krizsan K."/>
            <person name="Almasi E."/>
            <person name="Merenyi Z."/>
            <person name="Sahu N."/>
            <person name="Viragh M."/>
            <person name="Koszo T."/>
            <person name="Mondo S."/>
            <person name="Kiss B."/>
            <person name="Balint B."/>
            <person name="Kues U."/>
            <person name="Barry K."/>
            <person name="Hegedus J.C."/>
            <person name="Henrissat B."/>
            <person name="Johnson J."/>
            <person name="Lipzen A."/>
            <person name="Ohm R."/>
            <person name="Nagy I."/>
            <person name="Pangilinan J."/>
            <person name="Yan J."/>
            <person name="Xiong Y."/>
            <person name="Grigoriev I.V."/>
            <person name="Hibbett D.S."/>
            <person name="Nagy L.G."/>
        </authorList>
    </citation>
    <scope>NUCLEOTIDE SEQUENCE [LARGE SCALE GENOMIC DNA]</scope>
    <source>
        <strain evidence="4 5">SZMC22713</strain>
    </source>
</reference>
<evidence type="ECO:0000313" key="4">
    <source>
        <dbReference type="EMBL" id="TDL18562.1"/>
    </source>
</evidence>
<dbReference type="PANTHER" id="PTHR23113">
    <property type="entry name" value="GUANINE NUCLEOTIDE EXCHANGE FACTOR"/>
    <property type="match status" value="1"/>
</dbReference>
<sequence>LQVIYHASFASSITTPETIAKDAKDLASTIDIMINQTENAQLDEYPSPTRTIPKGHDITPAGLAVGLTLLENDKYQAITTVDCISHLLRTQSPNKVTAVQIANKQIMNWVKKSILRTNRLDGRRDVFKFFVNTAEECRKLNNFSSMAAVVVALESTTLARLYIENLFKKLATYVDPAGNHQAYRSLLSQRNNGPCVPWLPIHLKDMSSIQRSMPKVVERDGLSLINFERHFRVLKAVDTALSFKNGAYNFETSRYSVPLAYLESELANVRVDDATDMGFEERSLDLKTQEDKIFEDRLLELQAVGFGSKNSQPKV</sequence>
<dbReference type="EMBL" id="ML170206">
    <property type="protein sequence ID" value="TDL18562.1"/>
    <property type="molecule type" value="Genomic_DNA"/>
</dbReference>
<dbReference type="PROSITE" id="PS50009">
    <property type="entry name" value="RASGEF_CAT"/>
    <property type="match status" value="1"/>
</dbReference>
<keyword evidence="1 2" id="KW-0344">Guanine-nucleotide releasing factor</keyword>
<dbReference type="InterPro" id="IPR023578">
    <property type="entry name" value="Ras_GEF_dom_sf"/>
</dbReference>